<name>A0A4P2VHN2_9ARCH</name>
<gene>
    <name evidence="2" type="ORF">NAS2_1533</name>
</gene>
<feature type="transmembrane region" description="Helical" evidence="1">
    <location>
        <begin position="12"/>
        <end position="30"/>
    </location>
</feature>
<organism evidence="2 3">
    <name type="scientific">Conexivisphaera calida</name>
    <dbReference type="NCBI Taxonomy" id="1874277"/>
    <lineage>
        <taxon>Archaea</taxon>
        <taxon>Nitrososphaerota</taxon>
        <taxon>Conexivisphaeria</taxon>
        <taxon>Conexivisphaerales</taxon>
        <taxon>Conexivisphaeraceae</taxon>
        <taxon>Conexivisphaera</taxon>
    </lineage>
</organism>
<dbReference type="AlphaFoldDB" id="A0A4P2VHN2"/>
<protein>
    <submittedName>
        <fullName evidence="2">Uncharacterized protein</fullName>
    </submittedName>
</protein>
<dbReference type="GeneID" id="55585343"/>
<keyword evidence="1" id="KW-0472">Membrane</keyword>
<proteinExistence type="predicted"/>
<sequence>MSSLEYGAAVTWYLYTAVLVAAIAATYLMFLRSYRRMYSRASAAPSPSIRYYYVSVRSREGEELLEHANRLLSDGDYVRATKEARDAVAKVIAEVCRRMGAGCEGEPPEKAARILSNRGYYVWPQGVRELEELARRRSVKKGDAARAVEIALRVMAAAREIRVEPPRKAVAGQEGNKVPGSS</sequence>
<dbReference type="Proteomes" id="UP000509448">
    <property type="component" value="Chromosome"/>
</dbReference>
<reference evidence="2 3" key="1">
    <citation type="journal article" date="2019" name="ISME J.">
        <title>Isolation and characterization of a thermophilic sulfur- and iron-reducing thaumarchaeote from a terrestrial acidic hot spring.</title>
        <authorList>
            <person name="Kato S."/>
            <person name="Itoh T."/>
            <person name="Yuki M."/>
            <person name="Nagamori M."/>
            <person name="Ohnishi M."/>
            <person name="Uematsu K."/>
            <person name="Suzuki K."/>
            <person name="Takashina T."/>
            <person name="Ohkuma M."/>
        </authorList>
    </citation>
    <scope>NUCLEOTIDE SEQUENCE [LARGE SCALE GENOMIC DNA]</scope>
    <source>
        <strain evidence="2 3">NAS-02</strain>
    </source>
</reference>
<keyword evidence="1" id="KW-0812">Transmembrane</keyword>
<evidence type="ECO:0000256" key="1">
    <source>
        <dbReference type="SAM" id="Phobius"/>
    </source>
</evidence>
<keyword evidence="1" id="KW-1133">Transmembrane helix</keyword>
<evidence type="ECO:0000313" key="2">
    <source>
        <dbReference type="EMBL" id="BBE42913.1"/>
    </source>
</evidence>
<evidence type="ECO:0000313" key="3">
    <source>
        <dbReference type="Proteomes" id="UP000509448"/>
    </source>
</evidence>
<dbReference type="EMBL" id="AP018732">
    <property type="protein sequence ID" value="BBE42913.1"/>
    <property type="molecule type" value="Genomic_DNA"/>
</dbReference>
<accession>A0A4P2VHN2</accession>
<dbReference type="KEGG" id="ccai:NAS2_1533"/>
<keyword evidence="3" id="KW-1185">Reference proteome</keyword>
<dbReference type="RefSeq" id="WP_174449091.1">
    <property type="nucleotide sequence ID" value="NZ_AP018732.1"/>
</dbReference>